<comment type="similarity">
    <text evidence="1">Belongs to the NAD kinase family.</text>
</comment>
<dbReference type="HAMAP" id="MF_00361">
    <property type="entry name" value="NAD_kinase"/>
    <property type="match status" value="1"/>
</dbReference>
<dbReference type="SUPFAM" id="SSF111331">
    <property type="entry name" value="NAD kinase/diacylglycerol kinase-like"/>
    <property type="match status" value="1"/>
</dbReference>
<evidence type="ECO:0000256" key="3">
    <source>
        <dbReference type="ARBA" id="ARBA00022777"/>
    </source>
</evidence>
<feature type="region of interest" description="Disordered" evidence="6">
    <location>
        <begin position="65"/>
        <end position="110"/>
    </location>
</feature>
<dbReference type="Pfam" id="PF01513">
    <property type="entry name" value="NAD_kinase"/>
    <property type="match status" value="1"/>
</dbReference>
<evidence type="ECO:0000256" key="5">
    <source>
        <dbReference type="ARBA" id="ARBA00023027"/>
    </source>
</evidence>
<gene>
    <name evidence="7" type="primary">g5109</name>
    <name evidence="7" type="ORF">VP750_LOCUS4366</name>
</gene>
<dbReference type="InterPro" id="IPR017437">
    <property type="entry name" value="ATP-NAD_kinase_PpnK-typ_C"/>
</dbReference>
<feature type="region of interest" description="Disordered" evidence="6">
    <location>
        <begin position="1"/>
        <end position="21"/>
    </location>
</feature>
<name>A0ABP1FYU7_9CHLO</name>
<feature type="compositionally biased region" description="Basic and acidic residues" evidence="6">
    <location>
        <begin position="65"/>
        <end position="93"/>
    </location>
</feature>
<dbReference type="EMBL" id="CAXHTA020000007">
    <property type="protein sequence ID" value="CAL5222707.1"/>
    <property type="molecule type" value="Genomic_DNA"/>
</dbReference>
<dbReference type="Pfam" id="PF20143">
    <property type="entry name" value="NAD_kinase_C"/>
    <property type="match status" value="1"/>
</dbReference>
<dbReference type="InterPro" id="IPR017438">
    <property type="entry name" value="ATP-NAD_kinase_N"/>
</dbReference>
<dbReference type="Gene3D" id="3.40.50.10330">
    <property type="entry name" value="Probable inorganic polyphosphate/atp-NAD kinase, domain 1"/>
    <property type="match status" value="1"/>
</dbReference>
<dbReference type="InterPro" id="IPR016064">
    <property type="entry name" value="NAD/diacylglycerol_kinase_sf"/>
</dbReference>
<protein>
    <submittedName>
        <fullName evidence="7">G5109 protein</fullName>
    </submittedName>
</protein>
<dbReference type="PANTHER" id="PTHR20275:SF6">
    <property type="entry name" value="NAD KINASE 2, CHLOROPLASTIC"/>
    <property type="match status" value="1"/>
</dbReference>
<keyword evidence="4" id="KW-0521">NADP</keyword>
<dbReference type="Proteomes" id="UP001497392">
    <property type="component" value="Unassembled WGS sequence"/>
</dbReference>
<keyword evidence="5" id="KW-0520">NAD</keyword>
<evidence type="ECO:0000313" key="7">
    <source>
        <dbReference type="EMBL" id="CAL5222707.1"/>
    </source>
</evidence>
<organism evidence="7 8">
    <name type="scientific">Coccomyxa viridis</name>
    <dbReference type="NCBI Taxonomy" id="1274662"/>
    <lineage>
        <taxon>Eukaryota</taxon>
        <taxon>Viridiplantae</taxon>
        <taxon>Chlorophyta</taxon>
        <taxon>core chlorophytes</taxon>
        <taxon>Trebouxiophyceae</taxon>
        <taxon>Trebouxiophyceae incertae sedis</taxon>
        <taxon>Coccomyxaceae</taxon>
        <taxon>Coccomyxa</taxon>
    </lineage>
</organism>
<dbReference type="InterPro" id="IPR002504">
    <property type="entry name" value="NADK"/>
</dbReference>
<evidence type="ECO:0000313" key="8">
    <source>
        <dbReference type="Proteomes" id="UP001497392"/>
    </source>
</evidence>
<evidence type="ECO:0000256" key="1">
    <source>
        <dbReference type="ARBA" id="ARBA00010995"/>
    </source>
</evidence>
<evidence type="ECO:0000256" key="6">
    <source>
        <dbReference type="SAM" id="MobiDB-lite"/>
    </source>
</evidence>
<dbReference type="PANTHER" id="PTHR20275">
    <property type="entry name" value="NAD KINASE"/>
    <property type="match status" value="1"/>
</dbReference>
<sequence>MDRAELGQHTASISGRPFNGQHLPYTNKLPVAWQRLSSTPCVCKQKQKTRVNATKLHRQDTIKIKEKRKQKEQAEAASESREDSAIREAERNGDGPLVLPDFTPLSNGNSPRNWPRKADLYLVRTDGMSCSRETVRASGCLSFAHPSTQQQLLVWRGHPKCVMVLKKLGDEQREAFLKVLRFLGQEEDMHVIVEPHEYLKLSGEVDMDFVDTYNHAEGDQLHQHVDFVVCLGGDGTILHASSLFQHAIPPVISFSAGSLGFLTNHSLENVEADLRGVIYGSEDLDQCSLEEEMRGVHITLRMRLECKILRGTEQKDSATREELYEVMNEVVVDRGANPYLAKIECWERDTLITKVQADGVMLATPTGSTAYSVAAGGSMVHPNVPAILFTPICPHSLSFRPVVLPDYAELELRIPKDARCPAWVCFDGKQRQELQRGDAELQRGDAVRIRMSTNPVPTISKTDQTRDWFGSLERCFGWNDRAEQKPLGYIDRGT</sequence>
<keyword evidence="8" id="KW-1185">Reference proteome</keyword>
<keyword evidence="2" id="KW-0808">Transferase</keyword>
<proteinExistence type="inferred from homology"/>
<keyword evidence="3" id="KW-0418">Kinase</keyword>
<dbReference type="Gene3D" id="2.60.200.30">
    <property type="entry name" value="Probable inorganic polyphosphate/atp-NAD kinase, domain 2"/>
    <property type="match status" value="1"/>
</dbReference>
<evidence type="ECO:0000256" key="2">
    <source>
        <dbReference type="ARBA" id="ARBA00022679"/>
    </source>
</evidence>
<accession>A0ABP1FYU7</accession>
<comment type="caution">
    <text evidence="7">The sequence shown here is derived from an EMBL/GenBank/DDBJ whole genome shotgun (WGS) entry which is preliminary data.</text>
</comment>
<reference evidence="7 8" key="1">
    <citation type="submission" date="2024-06" db="EMBL/GenBank/DDBJ databases">
        <authorList>
            <person name="Kraege A."/>
            <person name="Thomma B."/>
        </authorList>
    </citation>
    <scope>NUCLEOTIDE SEQUENCE [LARGE SCALE GENOMIC DNA]</scope>
</reference>
<evidence type="ECO:0000256" key="4">
    <source>
        <dbReference type="ARBA" id="ARBA00022857"/>
    </source>
</evidence>